<dbReference type="EMBL" id="JBHFFA010000006">
    <property type="protein sequence ID" value="KAL2620005.1"/>
    <property type="molecule type" value="Genomic_DNA"/>
</dbReference>
<dbReference type="Proteomes" id="UP001605036">
    <property type="component" value="Unassembled WGS sequence"/>
</dbReference>
<evidence type="ECO:0000313" key="2">
    <source>
        <dbReference type="EMBL" id="KAL2620005.1"/>
    </source>
</evidence>
<dbReference type="AlphaFoldDB" id="A0ABD1XZU2"/>
<accession>A0ABD1XZU2</accession>
<dbReference type="Pfam" id="PF00583">
    <property type="entry name" value="Acetyltransf_1"/>
    <property type="match status" value="1"/>
</dbReference>
<reference evidence="2 3" key="1">
    <citation type="submission" date="2024-09" db="EMBL/GenBank/DDBJ databases">
        <title>Chromosome-scale assembly of Riccia fluitans.</title>
        <authorList>
            <person name="Paukszto L."/>
            <person name="Sawicki J."/>
            <person name="Karawczyk K."/>
            <person name="Piernik-Szablinska J."/>
            <person name="Szczecinska M."/>
            <person name="Mazdziarz M."/>
        </authorList>
    </citation>
    <scope>NUCLEOTIDE SEQUENCE [LARGE SCALE GENOMIC DNA]</scope>
    <source>
        <strain evidence="2">Rf_01</strain>
        <tissue evidence="2">Aerial parts of the thallus</tissue>
    </source>
</reference>
<sequence length="193" mass="22050">MNFSVIEVLSKEDSLFELCKQIRLDVFVEEQGVDKDSELDDIDAYAQHFLITWKDNAREESVPVATMRIFPYDSPEQSGKLVLKLGRIAVIQSFRKHGLGRKMLEVAEQYAISQSFKHQKPGVFLYLHSQSDKLGFYARFGYSVVRSADQLDNLSDGKLTEEPDERGLKSLEFVEDGILHVRMAKYIPCVPIS</sequence>
<feature type="domain" description="N-acetyltransferase" evidence="1">
    <location>
        <begin position="6"/>
        <end position="188"/>
    </location>
</feature>
<dbReference type="CDD" id="cd04301">
    <property type="entry name" value="NAT_SF"/>
    <property type="match status" value="1"/>
</dbReference>
<evidence type="ECO:0000259" key="1">
    <source>
        <dbReference type="PROSITE" id="PS51186"/>
    </source>
</evidence>
<dbReference type="PANTHER" id="PTHR13355">
    <property type="entry name" value="GLUCOSAMINE 6-PHOSPHATE N-ACETYLTRANSFERASE"/>
    <property type="match status" value="1"/>
</dbReference>
<organism evidence="2 3">
    <name type="scientific">Riccia fluitans</name>
    <dbReference type="NCBI Taxonomy" id="41844"/>
    <lineage>
        <taxon>Eukaryota</taxon>
        <taxon>Viridiplantae</taxon>
        <taxon>Streptophyta</taxon>
        <taxon>Embryophyta</taxon>
        <taxon>Marchantiophyta</taxon>
        <taxon>Marchantiopsida</taxon>
        <taxon>Marchantiidae</taxon>
        <taxon>Marchantiales</taxon>
        <taxon>Ricciaceae</taxon>
        <taxon>Riccia</taxon>
    </lineage>
</organism>
<comment type="caution">
    <text evidence="2">The sequence shown here is derived from an EMBL/GenBank/DDBJ whole genome shotgun (WGS) entry which is preliminary data.</text>
</comment>
<gene>
    <name evidence="2" type="ORF">R1flu_000210</name>
</gene>
<dbReference type="InterPro" id="IPR000182">
    <property type="entry name" value="GNAT_dom"/>
</dbReference>
<dbReference type="InterPro" id="IPR039143">
    <property type="entry name" value="GNPNAT1-like"/>
</dbReference>
<dbReference type="Gene3D" id="3.40.630.30">
    <property type="match status" value="1"/>
</dbReference>
<name>A0ABD1XZU2_9MARC</name>
<proteinExistence type="predicted"/>
<dbReference type="InterPro" id="IPR016181">
    <property type="entry name" value="Acyl_CoA_acyltransferase"/>
</dbReference>
<evidence type="ECO:0000313" key="3">
    <source>
        <dbReference type="Proteomes" id="UP001605036"/>
    </source>
</evidence>
<dbReference type="SUPFAM" id="SSF55729">
    <property type="entry name" value="Acyl-CoA N-acyltransferases (Nat)"/>
    <property type="match status" value="1"/>
</dbReference>
<dbReference type="PROSITE" id="PS51186">
    <property type="entry name" value="GNAT"/>
    <property type="match status" value="1"/>
</dbReference>
<keyword evidence="3" id="KW-1185">Reference proteome</keyword>
<protein>
    <recommendedName>
        <fullName evidence="1">N-acetyltransferase domain-containing protein</fullName>
    </recommendedName>
</protein>